<dbReference type="AlphaFoldDB" id="I3ZZ56"/>
<name>I3ZZ56_ORNRL</name>
<dbReference type="RefSeq" id="WP_014790591.1">
    <property type="nucleotide sequence ID" value="NC_018016.1"/>
</dbReference>
<proteinExistence type="predicted"/>
<dbReference type="KEGG" id="orh:Ornrh_0794"/>
<dbReference type="Proteomes" id="UP000006051">
    <property type="component" value="Chromosome"/>
</dbReference>
<keyword evidence="3" id="KW-1185">Reference proteome</keyword>
<dbReference type="EMBL" id="CP003283">
    <property type="protein sequence ID" value="AFL96990.1"/>
    <property type="molecule type" value="Genomic_DNA"/>
</dbReference>
<gene>
    <name evidence="2" type="ordered locus">Ornrh_0794</name>
</gene>
<sequence>MIFFKFLIPLFILFSFSNCTPDVSNTPSYIYFRYFKDGENIYGEKANFLRRNITGYIIPEKGNNFTFSQEKHIKGGGTDCFLPLYLNDDYKCLEKKECKSSKNFLDGEIFTLKINYFQREVFNKKLKIKYKKGNGFEEIEDVKYLEYNVWKPYKPEKLPLLDAQGHPTGYEFEIEFF</sequence>
<organism evidence="2 3">
    <name type="scientific">Ornithobacterium rhinotracheale (strain ATCC 51463 / DSM 15997 / CCUG 23171 / CIP 104009 / LMG 9086)</name>
    <dbReference type="NCBI Taxonomy" id="867902"/>
    <lineage>
        <taxon>Bacteria</taxon>
        <taxon>Pseudomonadati</taxon>
        <taxon>Bacteroidota</taxon>
        <taxon>Flavobacteriia</taxon>
        <taxon>Flavobacteriales</taxon>
        <taxon>Weeksellaceae</taxon>
        <taxon>Ornithobacterium</taxon>
    </lineage>
</organism>
<dbReference type="STRING" id="867902.Ornrh_0794"/>
<feature type="signal peptide" evidence="1">
    <location>
        <begin position="1"/>
        <end position="21"/>
    </location>
</feature>
<feature type="chain" id="PRO_5003685337" description="Lipoprotein" evidence="1">
    <location>
        <begin position="22"/>
        <end position="177"/>
    </location>
</feature>
<dbReference type="GeneID" id="97257504"/>
<evidence type="ECO:0000256" key="1">
    <source>
        <dbReference type="SAM" id="SignalP"/>
    </source>
</evidence>
<protein>
    <recommendedName>
        <fullName evidence="4">Lipoprotein</fullName>
    </recommendedName>
</protein>
<dbReference type="HOGENOM" id="CLU_1516437_0_0_10"/>
<dbReference type="GeneID" id="71569087"/>
<evidence type="ECO:0000313" key="2">
    <source>
        <dbReference type="EMBL" id="AFL96990.1"/>
    </source>
</evidence>
<reference evidence="2 3" key="1">
    <citation type="submission" date="2012-06" db="EMBL/GenBank/DDBJ databases">
        <title>The complete genome of Ornithobacterium rhinotracheale DSM 15997.</title>
        <authorList>
            <consortium name="US DOE Joint Genome Institute (JGI-PGF)"/>
            <person name="Lucas S."/>
            <person name="Copeland A."/>
            <person name="Lapidus A."/>
            <person name="Goodwin L."/>
            <person name="Pitluck S."/>
            <person name="Peters L."/>
            <person name="Mikhailova N."/>
            <person name="Teshima H."/>
            <person name="Kyrpides N."/>
            <person name="Mavromatis K."/>
            <person name="Pagani I."/>
            <person name="Ivanova N."/>
            <person name="Ovchinnikova G."/>
            <person name="Zeytun A."/>
            <person name="Detter J.C."/>
            <person name="Han C."/>
            <person name="Land M."/>
            <person name="Hauser L."/>
            <person name="Markowitz V."/>
            <person name="Cheng J.-F."/>
            <person name="Hugenholtz P."/>
            <person name="Woyke T."/>
            <person name="Wu D."/>
            <person name="Lang E."/>
            <person name="Kopitz M."/>
            <person name="Brambilla E."/>
            <person name="Klenk H.-P."/>
            <person name="Eisen J.A."/>
        </authorList>
    </citation>
    <scope>NUCLEOTIDE SEQUENCE [LARGE SCALE GENOMIC DNA]</scope>
    <source>
        <strain evidence="3">ATCC 51463 / DSM 15997 / CCUG 23171 / LMG 9086</strain>
    </source>
</reference>
<accession>I3ZZ56</accession>
<keyword evidence="1" id="KW-0732">Signal</keyword>
<evidence type="ECO:0008006" key="4">
    <source>
        <dbReference type="Google" id="ProtNLM"/>
    </source>
</evidence>
<evidence type="ECO:0000313" key="3">
    <source>
        <dbReference type="Proteomes" id="UP000006051"/>
    </source>
</evidence>